<dbReference type="EMBL" id="JAUDEA010000006">
    <property type="protein sequence ID" value="MDM8271093.1"/>
    <property type="molecule type" value="Genomic_DNA"/>
</dbReference>
<proteinExistence type="predicted"/>
<dbReference type="RefSeq" id="WP_289511184.1">
    <property type="nucleotide sequence ID" value="NZ_JAUDEA010000006.1"/>
</dbReference>
<gene>
    <name evidence="1" type="ORF">QUW25_05330</name>
</gene>
<reference evidence="1 2" key="1">
    <citation type="submission" date="2023-06" db="EMBL/GenBank/DDBJ databases">
        <title>Identification and characterization of horizontal gene transfer across gut microbiota members of farm animals based on homology search.</title>
        <authorList>
            <person name="Schwarzerova J."/>
            <person name="Nykrynova M."/>
            <person name="Jureckova K."/>
            <person name="Cejkova D."/>
            <person name="Rychlik I."/>
        </authorList>
    </citation>
    <scope>NUCLEOTIDE SEQUENCE [LARGE SCALE GENOMIC DNA]</scope>
    <source>
        <strain evidence="1 2">153_Feed</strain>
    </source>
</reference>
<keyword evidence="2" id="KW-1185">Reference proteome</keyword>
<evidence type="ECO:0000313" key="1">
    <source>
        <dbReference type="EMBL" id="MDM8271093.1"/>
    </source>
</evidence>
<sequence length="111" mass="11641">MAVAVVAVVLGLALVVPTILKGAFSQPAASDEGEEPVDEQARPLEHVVFVPYDAPADEDATDEDPSQLTGDGIVLLNSFETTGNYNDASHAFELFSQAAGLGDVEAEYYLG</sequence>
<protein>
    <submittedName>
        <fullName evidence="1">Uncharacterized protein</fullName>
    </submittedName>
</protein>
<name>A0ABT7V3C5_9ACTN</name>
<accession>A0ABT7V3C5</accession>
<comment type="caution">
    <text evidence="1">The sequence shown here is derived from an EMBL/GenBank/DDBJ whole genome shotgun (WGS) entry which is preliminary data.</text>
</comment>
<reference evidence="1 2" key="3">
    <citation type="submission" date="2023-06" db="EMBL/GenBank/DDBJ databases">
        <authorList>
            <person name="Zeman M."/>
            <person name="Kubasova T."/>
            <person name="Jahodarova E."/>
            <person name="Nykrynova M."/>
            <person name="Rychlik I."/>
        </authorList>
    </citation>
    <scope>NUCLEOTIDE SEQUENCE [LARGE SCALE GENOMIC DNA]</scope>
    <source>
        <strain evidence="1 2">153_Feed</strain>
    </source>
</reference>
<dbReference type="Proteomes" id="UP001529256">
    <property type="component" value="Unassembled WGS sequence"/>
</dbReference>
<evidence type="ECO:0000313" key="2">
    <source>
        <dbReference type="Proteomes" id="UP001529256"/>
    </source>
</evidence>
<organism evidence="1 2">
    <name type="scientific">Thermophilibacter provencensis</name>
    <dbReference type="NCBI Taxonomy" id="1852386"/>
    <lineage>
        <taxon>Bacteria</taxon>
        <taxon>Bacillati</taxon>
        <taxon>Actinomycetota</taxon>
        <taxon>Coriobacteriia</taxon>
        <taxon>Coriobacteriales</taxon>
        <taxon>Atopobiaceae</taxon>
        <taxon>Thermophilibacter</taxon>
    </lineage>
</organism>
<reference evidence="2" key="2">
    <citation type="submission" date="2023-06" db="EMBL/GenBank/DDBJ databases">
        <title>Identification and characterization of horizontal gene transfer across gut microbiota members of farm animals based on homology search.</title>
        <authorList>
            <person name="Zeman M."/>
            <person name="Kubasova T."/>
            <person name="Jahodarova E."/>
            <person name="Nykrynova M."/>
            <person name="Rychlik I."/>
        </authorList>
    </citation>
    <scope>NUCLEOTIDE SEQUENCE [LARGE SCALE GENOMIC DNA]</scope>
    <source>
        <strain evidence="2">153_Feed</strain>
    </source>
</reference>